<feature type="transmembrane region" description="Helical" evidence="1">
    <location>
        <begin position="206"/>
        <end position="224"/>
    </location>
</feature>
<evidence type="ECO:0000256" key="1">
    <source>
        <dbReference type="SAM" id="Phobius"/>
    </source>
</evidence>
<gene>
    <name evidence="3" type="ORF">IM676_03260</name>
</gene>
<dbReference type="GO" id="GO:0016740">
    <property type="term" value="F:transferase activity"/>
    <property type="evidence" value="ECO:0007669"/>
    <property type="project" value="UniProtKB-KW"/>
</dbReference>
<evidence type="ECO:0000313" key="4">
    <source>
        <dbReference type="Proteomes" id="UP000593846"/>
    </source>
</evidence>
<reference evidence="4" key="1">
    <citation type="submission" date="2020-10" db="EMBL/GenBank/DDBJ databases">
        <title>Genome-based taxonomic classification of the species Anabaenopsis elenkinii.</title>
        <authorList>
            <person name="Delbaje E."/>
            <person name="Andreote A.P.D."/>
            <person name="Pellegrinetti T.A."/>
            <person name="Cruz R.B."/>
            <person name="Branco L.H.Z."/>
            <person name="Fiore M.F."/>
        </authorList>
    </citation>
    <scope>NUCLEOTIDE SEQUENCE [LARGE SCALE GENOMIC DNA]</scope>
    <source>
        <strain evidence="4">CCIBt3563</strain>
    </source>
</reference>
<dbReference type="KEGG" id="aee:IM676_03260"/>
<evidence type="ECO:0000313" key="3">
    <source>
        <dbReference type="EMBL" id="QOV23354.1"/>
    </source>
</evidence>
<keyword evidence="1" id="KW-0472">Membrane</keyword>
<keyword evidence="4" id="KW-1185">Reference proteome</keyword>
<keyword evidence="1" id="KW-0812">Transmembrane</keyword>
<evidence type="ECO:0000259" key="2">
    <source>
        <dbReference type="Pfam" id="PF00535"/>
    </source>
</evidence>
<dbReference type="Proteomes" id="UP000593846">
    <property type="component" value="Chromosome"/>
</dbReference>
<accession>A0A7S6U6C0</accession>
<feature type="domain" description="Glycosyltransferase 2-like" evidence="2">
    <location>
        <begin position="8"/>
        <end position="113"/>
    </location>
</feature>
<dbReference type="PANTHER" id="PTHR43630:SF2">
    <property type="entry name" value="GLYCOSYLTRANSFERASE"/>
    <property type="match status" value="1"/>
</dbReference>
<name>A0A7S6U6C0_9CYAN</name>
<dbReference type="AlphaFoldDB" id="A0A7S6U6C0"/>
<proteinExistence type="predicted"/>
<organism evidence="3 4">
    <name type="scientific">Anabaenopsis elenkinii CCIBt3563</name>
    <dbReference type="NCBI Taxonomy" id="2779889"/>
    <lineage>
        <taxon>Bacteria</taxon>
        <taxon>Bacillati</taxon>
        <taxon>Cyanobacteriota</taxon>
        <taxon>Cyanophyceae</taxon>
        <taxon>Nostocales</taxon>
        <taxon>Nodulariaceae</taxon>
        <taxon>Anabaenopsis</taxon>
    </lineage>
</organism>
<dbReference type="RefSeq" id="WP_200988903.1">
    <property type="nucleotide sequence ID" value="NZ_CP063311.1"/>
</dbReference>
<keyword evidence="3" id="KW-0808">Transferase</keyword>
<dbReference type="PANTHER" id="PTHR43630">
    <property type="entry name" value="POLY-BETA-1,6-N-ACETYL-D-GLUCOSAMINE SYNTHASE"/>
    <property type="match status" value="1"/>
</dbReference>
<dbReference type="Gene3D" id="3.90.550.10">
    <property type="entry name" value="Spore Coat Polysaccharide Biosynthesis Protein SpsA, Chain A"/>
    <property type="match status" value="1"/>
</dbReference>
<dbReference type="SUPFAM" id="SSF53448">
    <property type="entry name" value="Nucleotide-diphospho-sugar transferases"/>
    <property type="match status" value="1"/>
</dbReference>
<dbReference type="EMBL" id="CP063311">
    <property type="protein sequence ID" value="QOV23354.1"/>
    <property type="molecule type" value="Genomic_DNA"/>
</dbReference>
<sequence>MLEQITPVILTYNEAPNIDRTLEKLTWAKTIIVIDSYSTDETLEILSDYPQIEVFKRKFDSFAGQCNYGLEKVKSEWVLSLDADYILTDELIKEIKNLALDNTINGYFARFKYCVFGKPLRGTLLPPRQVLYRTEKANYQDDGHAHRVLVEGKSSQLTAYIHHDDRKPLNRWLWAQQRYMVIESQKLLETPNHELSLGDRLRKLKIIAPLIILFYCLILKGGILDGKYGLYYALQRVLAEILLSINLIEASFNERGK</sequence>
<dbReference type="CDD" id="cd02511">
    <property type="entry name" value="Beta4Glucosyltransferase"/>
    <property type="match status" value="1"/>
</dbReference>
<dbReference type="Pfam" id="PF00535">
    <property type="entry name" value="Glycos_transf_2"/>
    <property type="match status" value="1"/>
</dbReference>
<dbReference type="InterPro" id="IPR029044">
    <property type="entry name" value="Nucleotide-diphossugar_trans"/>
</dbReference>
<dbReference type="InterPro" id="IPR001173">
    <property type="entry name" value="Glyco_trans_2-like"/>
</dbReference>
<protein>
    <submittedName>
        <fullName evidence="3">Glycosyltransferase family 2 protein</fullName>
    </submittedName>
</protein>
<keyword evidence="1" id="KW-1133">Transmembrane helix</keyword>